<evidence type="ECO:0000313" key="1">
    <source>
        <dbReference type="EMBL" id="KAK3910734.1"/>
    </source>
</evidence>
<organism evidence="1 2">
    <name type="scientific">Frankliniella fusca</name>
    <dbReference type="NCBI Taxonomy" id="407009"/>
    <lineage>
        <taxon>Eukaryota</taxon>
        <taxon>Metazoa</taxon>
        <taxon>Ecdysozoa</taxon>
        <taxon>Arthropoda</taxon>
        <taxon>Hexapoda</taxon>
        <taxon>Insecta</taxon>
        <taxon>Pterygota</taxon>
        <taxon>Neoptera</taxon>
        <taxon>Paraneoptera</taxon>
        <taxon>Thysanoptera</taxon>
        <taxon>Terebrantia</taxon>
        <taxon>Thripoidea</taxon>
        <taxon>Thripidae</taxon>
        <taxon>Frankliniella</taxon>
    </lineage>
</organism>
<reference evidence="1" key="2">
    <citation type="journal article" date="2023" name="BMC Genomics">
        <title>Pest status, molecular evolution, and epigenetic factors derived from the genome assembly of Frankliniella fusca, a thysanopteran phytovirus vector.</title>
        <authorList>
            <person name="Catto M.A."/>
            <person name="Labadie P.E."/>
            <person name="Jacobson A.L."/>
            <person name="Kennedy G.G."/>
            <person name="Srinivasan R."/>
            <person name="Hunt B.G."/>
        </authorList>
    </citation>
    <scope>NUCLEOTIDE SEQUENCE</scope>
    <source>
        <strain evidence="1">PL_HMW_Pooled</strain>
    </source>
</reference>
<sequence length="121" mass="13028">MVPKFVLSRWPRKLGIGAFGFISGENTSWYFKQRLLTSLFWASSRSAPSSDGMESSVDLSAVKQSTLGKIVPSLVPFGISIGVSPQLKIGSDVSETIRHSIADTSALFRTAVGETIHGKIV</sequence>
<evidence type="ECO:0000313" key="2">
    <source>
        <dbReference type="Proteomes" id="UP001219518"/>
    </source>
</evidence>
<reference evidence="1" key="1">
    <citation type="submission" date="2021-07" db="EMBL/GenBank/DDBJ databases">
        <authorList>
            <person name="Catto M.A."/>
            <person name="Jacobson A."/>
            <person name="Kennedy G."/>
            <person name="Labadie P."/>
            <person name="Hunt B.G."/>
            <person name="Srinivasan R."/>
        </authorList>
    </citation>
    <scope>NUCLEOTIDE SEQUENCE</scope>
    <source>
        <strain evidence="1">PL_HMW_Pooled</strain>
        <tissue evidence="1">Head</tissue>
    </source>
</reference>
<dbReference type="Proteomes" id="UP001219518">
    <property type="component" value="Unassembled WGS sequence"/>
</dbReference>
<dbReference type="EMBL" id="JAHWGI010000195">
    <property type="protein sequence ID" value="KAK3910734.1"/>
    <property type="molecule type" value="Genomic_DNA"/>
</dbReference>
<comment type="caution">
    <text evidence="1">The sequence shown here is derived from an EMBL/GenBank/DDBJ whole genome shotgun (WGS) entry which is preliminary data.</text>
</comment>
<gene>
    <name evidence="1" type="ORF">KUF71_004222</name>
</gene>
<name>A0AAE1GX41_9NEOP</name>
<protein>
    <submittedName>
        <fullName evidence="1">3-isopropylmalate dehydratase small subunit</fullName>
    </submittedName>
</protein>
<dbReference type="AlphaFoldDB" id="A0AAE1GX41"/>
<keyword evidence="2" id="KW-1185">Reference proteome</keyword>
<proteinExistence type="predicted"/>
<accession>A0AAE1GX41</accession>